<protein>
    <recommendedName>
        <fullName evidence="4">Bile acid:sodium symporter</fullName>
    </recommendedName>
</protein>
<proteinExistence type="predicted"/>
<feature type="transmembrane region" description="Helical" evidence="1">
    <location>
        <begin position="37"/>
        <end position="57"/>
    </location>
</feature>
<feature type="transmembrane region" description="Helical" evidence="1">
    <location>
        <begin position="69"/>
        <end position="91"/>
    </location>
</feature>
<keyword evidence="1" id="KW-1133">Transmembrane helix</keyword>
<keyword evidence="3" id="KW-1185">Reference proteome</keyword>
<dbReference type="EMBL" id="VUOA01000019">
    <property type="protein sequence ID" value="KAA2237198.1"/>
    <property type="molecule type" value="Genomic_DNA"/>
</dbReference>
<sequence length="166" mass="16933">MARLAERLALIVRAAALLTVPARRFRAWIAPVLPDGLAAAGIAVVGLVIVGLAMMNGLHAYWAAAPSTLAAFVGTAVLVNLGSGLAGALLFSSWGLKDALTVGLVSGNRNVTLAWAAAGATLPPATEAYMAACVLPVLALPLAMKTVLALRARRLDFAARRLGNAA</sequence>
<keyword evidence="1" id="KW-0472">Membrane</keyword>
<dbReference type="AlphaFoldDB" id="A0A5B2VF04"/>
<reference evidence="2 3" key="2">
    <citation type="submission" date="2019-09" db="EMBL/GenBank/DDBJ databases">
        <authorList>
            <person name="Jin C."/>
        </authorList>
    </citation>
    <scope>NUCLEOTIDE SEQUENCE [LARGE SCALE GENOMIC DNA]</scope>
    <source>
        <strain evidence="2 3">BN140002</strain>
    </source>
</reference>
<dbReference type="RefSeq" id="WP_149816877.1">
    <property type="nucleotide sequence ID" value="NZ_VUOA01000019.1"/>
</dbReference>
<evidence type="ECO:0008006" key="4">
    <source>
        <dbReference type="Google" id="ProtNLM"/>
    </source>
</evidence>
<organism evidence="2 3">
    <name type="scientific">Salinarimonas soli</name>
    <dbReference type="NCBI Taxonomy" id="1638099"/>
    <lineage>
        <taxon>Bacteria</taxon>
        <taxon>Pseudomonadati</taxon>
        <taxon>Pseudomonadota</taxon>
        <taxon>Alphaproteobacteria</taxon>
        <taxon>Hyphomicrobiales</taxon>
        <taxon>Salinarimonadaceae</taxon>
        <taxon>Salinarimonas</taxon>
    </lineage>
</organism>
<reference evidence="2 3" key="1">
    <citation type="submission" date="2019-09" db="EMBL/GenBank/DDBJ databases">
        <title>Salinarimonas rosea gen. nov., sp. nov., a new member of the a-2 subgroup of the Proteobacteria.</title>
        <authorList>
            <person name="Liu J."/>
        </authorList>
    </citation>
    <scope>NUCLEOTIDE SEQUENCE [LARGE SCALE GENOMIC DNA]</scope>
    <source>
        <strain evidence="2 3">BN140002</strain>
    </source>
</reference>
<feature type="transmembrane region" description="Helical" evidence="1">
    <location>
        <begin position="128"/>
        <end position="150"/>
    </location>
</feature>
<name>A0A5B2VF04_9HYPH</name>
<evidence type="ECO:0000313" key="3">
    <source>
        <dbReference type="Proteomes" id="UP000323142"/>
    </source>
</evidence>
<comment type="caution">
    <text evidence="2">The sequence shown here is derived from an EMBL/GenBank/DDBJ whole genome shotgun (WGS) entry which is preliminary data.</text>
</comment>
<evidence type="ECO:0000313" key="2">
    <source>
        <dbReference type="EMBL" id="KAA2237198.1"/>
    </source>
</evidence>
<evidence type="ECO:0000256" key="1">
    <source>
        <dbReference type="SAM" id="Phobius"/>
    </source>
</evidence>
<accession>A0A5B2VF04</accession>
<keyword evidence="1" id="KW-0812">Transmembrane</keyword>
<gene>
    <name evidence="2" type="ORF">F0L46_09285</name>
</gene>
<dbReference type="Proteomes" id="UP000323142">
    <property type="component" value="Unassembled WGS sequence"/>
</dbReference>